<keyword evidence="7" id="KW-1185">Reference proteome</keyword>
<dbReference type="InterPro" id="IPR026444">
    <property type="entry name" value="Secre_tail"/>
</dbReference>
<dbReference type="RefSeq" id="WP_236457678.1">
    <property type="nucleotide sequence ID" value="NZ_CBCSGE010000013.1"/>
</dbReference>
<evidence type="ECO:0000256" key="1">
    <source>
        <dbReference type="ARBA" id="ARBA00022614"/>
    </source>
</evidence>
<dbReference type="NCBIfam" id="TIGR04183">
    <property type="entry name" value="Por_Secre_tail"/>
    <property type="match status" value="1"/>
</dbReference>
<keyword evidence="2 4" id="KW-0732">Signal</keyword>
<keyword evidence="1" id="KW-0433">Leucine-rich repeat</keyword>
<dbReference type="EMBL" id="JBHMEY010000013">
    <property type="protein sequence ID" value="MFB9096057.1"/>
    <property type="molecule type" value="Genomic_DNA"/>
</dbReference>
<gene>
    <name evidence="6" type="ORF">ACFFVF_05980</name>
</gene>
<evidence type="ECO:0000256" key="4">
    <source>
        <dbReference type="SAM" id="SignalP"/>
    </source>
</evidence>
<feature type="signal peptide" evidence="4">
    <location>
        <begin position="1"/>
        <end position="18"/>
    </location>
</feature>
<evidence type="ECO:0000256" key="3">
    <source>
        <dbReference type="ARBA" id="ARBA00022737"/>
    </source>
</evidence>
<dbReference type="InterPro" id="IPR052574">
    <property type="entry name" value="CDIRP"/>
</dbReference>
<accession>A0ABV5GL16</accession>
<dbReference type="Gene3D" id="3.80.10.10">
    <property type="entry name" value="Ribonuclease Inhibitor"/>
    <property type="match status" value="1"/>
</dbReference>
<feature type="domain" description="Secretion system C-terminal sorting" evidence="5">
    <location>
        <begin position="310"/>
        <end position="377"/>
    </location>
</feature>
<dbReference type="PANTHER" id="PTHR47566">
    <property type="match status" value="1"/>
</dbReference>
<sequence>MKKTLLLLTLAFTSYNYAQNVNISDANFKNALLAHGVTITGSGISKIDTNDDGEIQVTEAIAYTGLVNVGSKNISSLTGIEAFVNIIRLYCSSNQLTSLDVSQNTALTHLVCSSNPLTSLDVTQNTALTHLDCAGNSLMSLDVSQNTALKDLRCHYNQLISLDVTQNIALTTLYCRSNQLTSLNVIQNTALKDLSCQNNQLTSLYVTQNTALTVLECHHNQLITLDVSQNVALTQLECNNNQLINLNVANGNNNNVAYLSANNNPNLSCIQVDDVAYSAASWVNKDTTASYSTNCALSANDFEFYKQVTIFPNPAKDHFQVDLENSLELKAITVYNNLGQQVATTNSSKVNTSSLSKGMYYVDIVTNAGKANKKVIVE</sequence>
<evidence type="ECO:0000259" key="5">
    <source>
        <dbReference type="Pfam" id="PF18962"/>
    </source>
</evidence>
<proteinExistence type="predicted"/>
<dbReference type="SUPFAM" id="SSF52058">
    <property type="entry name" value="L domain-like"/>
    <property type="match status" value="1"/>
</dbReference>
<evidence type="ECO:0000313" key="7">
    <source>
        <dbReference type="Proteomes" id="UP001589607"/>
    </source>
</evidence>
<name>A0ABV5GL16_9FLAO</name>
<dbReference type="PANTHER" id="PTHR47566:SF1">
    <property type="entry name" value="PROTEIN NUD1"/>
    <property type="match status" value="1"/>
</dbReference>
<evidence type="ECO:0000313" key="6">
    <source>
        <dbReference type="EMBL" id="MFB9096057.1"/>
    </source>
</evidence>
<dbReference type="Proteomes" id="UP001589607">
    <property type="component" value="Unassembled WGS sequence"/>
</dbReference>
<protein>
    <submittedName>
        <fullName evidence="6">T9SS type A sorting domain-containing protein</fullName>
    </submittedName>
</protein>
<evidence type="ECO:0000256" key="2">
    <source>
        <dbReference type="ARBA" id="ARBA00022729"/>
    </source>
</evidence>
<feature type="chain" id="PRO_5045454810" evidence="4">
    <location>
        <begin position="19"/>
        <end position="378"/>
    </location>
</feature>
<keyword evidence="3" id="KW-0677">Repeat</keyword>
<dbReference type="Pfam" id="PF18962">
    <property type="entry name" value="Por_Secre_tail"/>
    <property type="match status" value="1"/>
</dbReference>
<reference evidence="6 7" key="1">
    <citation type="submission" date="2024-09" db="EMBL/GenBank/DDBJ databases">
        <authorList>
            <person name="Sun Q."/>
            <person name="Mori K."/>
        </authorList>
    </citation>
    <scope>NUCLEOTIDE SEQUENCE [LARGE SCALE GENOMIC DNA]</scope>
    <source>
        <strain evidence="6 7">CECT 7955</strain>
    </source>
</reference>
<comment type="caution">
    <text evidence="6">The sequence shown here is derived from an EMBL/GenBank/DDBJ whole genome shotgun (WGS) entry which is preliminary data.</text>
</comment>
<organism evidence="6 7">
    <name type="scientific">Flavobacterium jumunjinense</name>
    <dbReference type="NCBI Taxonomy" id="998845"/>
    <lineage>
        <taxon>Bacteria</taxon>
        <taxon>Pseudomonadati</taxon>
        <taxon>Bacteroidota</taxon>
        <taxon>Flavobacteriia</taxon>
        <taxon>Flavobacteriales</taxon>
        <taxon>Flavobacteriaceae</taxon>
        <taxon>Flavobacterium</taxon>
    </lineage>
</organism>
<dbReference type="InterPro" id="IPR032675">
    <property type="entry name" value="LRR_dom_sf"/>
</dbReference>